<dbReference type="Proteomes" id="UP000008783">
    <property type="component" value="Unassembled WGS sequence"/>
</dbReference>
<evidence type="ECO:0000313" key="2">
    <source>
        <dbReference type="Proteomes" id="UP000008783"/>
    </source>
</evidence>
<accession>E3L0F7</accession>
<dbReference type="VEuPathDB" id="FungiDB:PGTG_15903"/>
<reference key="1">
    <citation type="submission" date="2007-01" db="EMBL/GenBank/DDBJ databases">
        <title>The Genome Sequence of Puccinia graminis f. sp. tritici Strain CRL 75-36-700-3.</title>
        <authorList>
            <consortium name="The Broad Institute Genome Sequencing Platform"/>
            <person name="Birren B."/>
            <person name="Lander E."/>
            <person name="Galagan J."/>
            <person name="Nusbaum C."/>
            <person name="Devon K."/>
            <person name="Cuomo C."/>
            <person name="Jaffe D."/>
            <person name="Butler J."/>
            <person name="Alvarez P."/>
            <person name="Gnerre S."/>
            <person name="Grabherr M."/>
            <person name="Mauceli E."/>
            <person name="Brockman W."/>
            <person name="Young S."/>
            <person name="LaButti K."/>
            <person name="Sykes S."/>
            <person name="DeCaprio D."/>
            <person name="Crawford M."/>
            <person name="Koehrsen M."/>
            <person name="Engels R."/>
            <person name="Montgomery P."/>
            <person name="Pearson M."/>
            <person name="Howarth C."/>
            <person name="Larson L."/>
            <person name="White J."/>
            <person name="Zeng Q."/>
            <person name="Kodira C."/>
            <person name="Yandava C."/>
            <person name="Alvarado L."/>
            <person name="O'Leary S."/>
            <person name="Szabo L."/>
            <person name="Dean R."/>
            <person name="Schein J."/>
        </authorList>
    </citation>
    <scope>NUCLEOTIDE SEQUENCE</scope>
    <source>
        <strain>CRL 75-36-700-3</strain>
    </source>
</reference>
<dbReference type="InParanoid" id="E3L0F7"/>
<proteinExistence type="predicted"/>
<dbReference type="RefSeq" id="XP_003334474.2">
    <property type="nucleotide sequence ID" value="XM_003334426.2"/>
</dbReference>
<dbReference type="HOGENOM" id="CLU_030979_2_1_1"/>
<dbReference type="KEGG" id="pgr:PGTG_15903"/>
<reference evidence="2" key="2">
    <citation type="journal article" date="2011" name="Proc. Natl. Acad. Sci. U.S.A.">
        <title>Obligate biotrophy features unraveled by the genomic analysis of rust fungi.</title>
        <authorList>
            <person name="Duplessis S."/>
            <person name="Cuomo C.A."/>
            <person name="Lin Y.-C."/>
            <person name="Aerts A."/>
            <person name="Tisserant E."/>
            <person name="Veneault-Fourrey C."/>
            <person name="Joly D.L."/>
            <person name="Hacquard S."/>
            <person name="Amselem J."/>
            <person name="Cantarel B.L."/>
            <person name="Chiu R."/>
            <person name="Coutinho P.M."/>
            <person name="Feau N."/>
            <person name="Field M."/>
            <person name="Frey P."/>
            <person name="Gelhaye E."/>
            <person name="Goldberg J."/>
            <person name="Grabherr M.G."/>
            <person name="Kodira C.D."/>
            <person name="Kohler A."/>
            <person name="Kuees U."/>
            <person name="Lindquist E.A."/>
            <person name="Lucas S.M."/>
            <person name="Mago R."/>
            <person name="Mauceli E."/>
            <person name="Morin E."/>
            <person name="Murat C."/>
            <person name="Pangilinan J.L."/>
            <person name="Park R."/>
            <person name="Pearson M."/>
            <person name="Quesneville H."/>
            <person name="Rouhier N."/>
            <person name="Sakthikumar S."/>
            <person name="Salamov A.A."/>
            <person name="Schmutz J."/>
            <person name="Selles B."/>
            <person name="Shapiro H."/>
            <person name="Tanguay P."/>
            <person name="Tuskan G.A."/>
            <person name="Henrissat B."/>
            <person name="Van de Peer Y."/>
            <person name="Rouze P."/>
            <person name="Ellis J.G."/>
            <person name="Dodds P.N."/>
            <person name="Schein J.E."/>
            <person name="Zhong S."/>
            <person name="Hamelin R.C."/>
            <person name="Grigoriev I.V."/>
            <person name="Szabo L.J."/>
            <person name="Martin F."/>
        </authorList>
    </citation>
    <scope>NUCLEOTIDE SEQUENCE [LARGE SCALE GENOMIC DNA]</scope>
    <source>
        <strain evidence="2">CRL 75-36-700-3 / race SCCL</strain>
    </source>
</reference>
<organism evidence="1 2">
    <name type="scientific">Puccinia graminis f. sp. tritici (strain CRL 75-36-700-3 / race SCCL)</name>
    <name type="common">Black stem rust fungus</name>
    <dbReference type="NCBI Taxonomy" id="418459"/>
    <lineage>
        <taxon>Eukaryota</taxon>
        <taxon>Fungi</taxon>
        <taxon>Dikarya</taxon>
        <taxon>Basidiomycota</taxon>
        <taxon>Pucciniomycotina</taxon>
        <taxon>Pucciniomycetes</taxon>
        <taxon>Pucciniales</taxon>
        <taxon>Pucciniaceae</taxon>
        <taxon>Puccinia</taxon>
    </lineage>
</organism>
<dbReference type="AlphaFoldDB" id="E3L0F7"/>
<sequence>MILLVNNHISDEDLLKADGLNFAAWEEFLEEHMRGATGTVMFYNWPARKILHERVGRVLIINLVDRSLQRGISRLTRAHDMFNNLNLRFRLVSHVVQISLYQQAISFNVADHPSAAQMASHIWDLLDEMTSAGIPFPRDHWAGLVLQNGLQAEPALQDKFNCQVEIDFQTSMAERPAMNFEEMIRLVDIICCQQSFPTTCSSPLAMQAEPELSALQNQTRAPEVPLCPDHPDNIPNTHDFMAMQAGLCWQCRSLDQLLRNCPLRSHPQANRGRFRGQTQQPAPGPMRSDAVFQLFYPIITLPGFSAVYPQTQSHQQQAHGVYYIATTYYISHISRHKLVFPQYLSKAIVSQRPKPSANKDTAGSDSTNESYARMVKIGDVAEGLANIHFDHVQVDAPDNAPIVDSGHHTWCFVL</sequence>
<keyword evidence="2" id="KW-1185">Reference proteome</keyword>
<gene>
    <name evidence="1" type="ORF">PGTG_15903</name>
</gene>
<dbReference type="EMBL" id="DS178328">
    <property type="protein sequence ID" value="EFP90055.2"/>
    <property type="molecule type" value="Genomic_DNA"/>
</dbReference>
<protein>
    <submittedName>
        <fullName evidence="1">Uncharacterized protein</fullName>
    </submittedName>
</protein>
<name>E3L0F7_PUCGT</name>
<dbReference type="GeneID" id="10546033"/>
<dbReference type="OrthoDB" id="2507434at2759"/>
<evidence type="ECO:0000313" key="1">
    <source>
        <dbReference type="EMBL" id="EFP90055.2"/>
    </source>
</evidence>